<protein>
    <submittedName>
        <fullName evidence="2">Uncharacterized protein</fullName>
    </submittedName>
</protein>
<keyword evidence="1" id="KW-0472">Membrane</keyword>
<dbReference type="EMBL" id="UINC01061503">
    <property type="protein sequence ID" value="SVB87147.1"/>
    <property type="molecule type" value="Genomic_DNA"/>
</dbReference>
<name>A0A382HJN4_9ZZZZ</name>
<keyword evidence="1" id="KW-0812">Transmembrane</keyword>
<dbReference type="AlphaFoldDB" id="A0A382HJN4"/>
<evidence type="ECO:0000313" key="2">
    <source>
        <dbReference type="EMBL" id="SVB87147.1"/>
    </source>
</evidence>
<evidence type="ECO:0000256" key="1">
    <source>
        <dbReference type="SAM" id="Phobius"/>
    </source>
</evidence>
<organism evidence="2">
    <name type="scientific">marine metagenome</name>
    <dbReference type="NCBI Taxonomy" id="408172"/>
    <lineage>
        <taxon>unclassified sequences</taxon>
        <taxon>metagenomes</taxon>
        <taxon>ecological metagenomes</taxon>
    </lineage>
</organism>
<reference evidence="2" key="1">
    <citation type="submission" date="2018-05" db="EMBL/GenBank/DDBJ databases">
        <authorList>
            <person name="Lanie J.A."/>
            <person name="Ng W.-L."/>
            <person name="Kazmierczak K.M."/>
            <person name="Andrzejewski T.M."/>
            <person name="Davidsen T.M."/>
            <person name="Wayne K.J."/>
            <person name="Tettelin H."/>
            <person name="Glass J.I."/>
            <person name="Rusch D."/>
            <person name="Podicherti R."/>
            <person name="Tsui H.-C.T."/>
            <person name="Winkler M.E."/>
        </authorList>
    </citation>
    <scope>NUCLEOTIDE SEQUENCE</scope>
</reference>
<proteinExistence type="predicted"/>
<gene>
    <name evidence="2" type="ORF">METZ01_LOCUS240001</name>
</gene>
<sequence length="67" mass="7508">VDVRIRPGAHDRAARWSDSLVDGSVAALAAWTMVFHLARWTGMPRDRALTVWLVGGVLWLIARWLSP</sequence>
<accession>A0A382HJN4</accession>
<feature type="non-terminal residue" evidence="2">
    <location>
        <position position="1"/>
    </location>
</feature>
<keyword evidence="1" id="KW-1133">Transmembrane helix</keyword>
<feature type="transmembrane region" description="Helical" evidence="1">
    <location>
        <begin position="49"/>
        <end position="66"/>
    </location>
</feature>
<feature type="non-terminal residue" evidence="2">
    <location>
        <position position="67"/>
    </location>
</feature>
<feature type="transmembrane region" description="Helical" evidence="1">
    <location>
        <begin position="20"/>
        <end position="37"/>
    </location>
</feature>